<dbReference type="EMBL" id="JAUEPU010000002">
    <property type="protein sequence ID" value="KAK0505010.1"/>
    <property type="molecule type" value="Genomic_DNA"/>
</dbReference>
<protein>
    <submittedName>
        <fullName evidence="1">Uncharacterized protein</fullName>
    </submittedName>
</protein>
<evidence type="ECO:0000313" key="1">
    <source>
        <dbReference type="EMBL" id="KAK0505010.1"/>
    </source>
</evidence>
<sequence length="221" mass="23449">MTIAWIGEYSDNSMMVTEVTGASATFRFNGTNVNVYGAKRSNHGSYQVTLDGSTSPAETGYNDTGIYQTLLFSSITLEQGSHELILTNQGAGDHPFLDIDFITWQTSIGSVDESLVVNTVQDTDPSFTYSPPSAWSSSPEHSDFYFGSTGHSSVEPGSVLTYSFSGEGVSLYGPVGPGYAAFSAQLDGGLSVNSTAIRKGFVPQVLLYHADGLGSGLHVLK</sequence>
<evidence type="ECO:0000313" key="2">
    <source>
        <dbReference type="Proteomes" id="UP001175228"/>
    </source>
</evidence>
<dbReference type="Gene3D" id="2.60.120.260">
    <property type="entry name" value="Galactose-binding domain-like"/>
    <property type="match status" value="2"/>
</dbReference>
<dbReference type="AlphaFoldDB" id="A0AA39QN60"/>
<accession>A0AA39QN60</accession>
<reference evidence="1" key="1">
    <citation type="submission" date="2023-06" db="EMBL/GenBank/DDBJ databases">
        <authorList>
            <consortium name="Lawrence Berkeley National Laboratory"/>
            <person name="Ahrendt S."/>
            <person name="Sahu N."/>
            <person name="Indic B."/>
            <person name="Wong-Bajracharya J."/>
            <person name="Merenyi Z."/>
            <person name="Ke H.-M."/>
            <person name="Monk M."/>
            <person name="Kocsube S."/>
            <person name="Drula E."/>
            <person name="Lipzen A."/>
            <person name="Balint B."/>
            <person name="Henrissat B."/>
            <person name="Andreopoulos B."/>
            <person name="Martin F.M."/>
            <person name="Harder C.B."/>
            <person name="Rigling D."/>
            <person name="Ford K.L."/>
            <person name="Foster G.D."/>
            <person name="Pangilinan J."/>
            <person name="Papanicolaou A."/>
            <person name="Barry K."/>
            <person name="LaButti K."/>
            <person name="Viragh M."/>
            <person name="Koriabine M."/>
            <person name="Yan M."/>
            <person name="Riley R."/>
            <person name="Champramary S."/>
            <person name="Plett K.L."/>
            <person name="Tsai I.J."/>
            <person name="Slot J."/>
            <person name="Sipos G."/>
            <person name="Plett J."/>
            <person name="Nagy L.G."/>
            <person name="Grigoriev I.V."/>
        </authorList>
    </citation>
    <scope>NUCLEOTIDE SEQUENCE</scope>
    <source>
        <strain evidence="1">HWK02</strain>
    </source>
</reference>
<gene>
    <name evidence="1" type="ORF">EDD18DRAFT_1098435</name>
</gene>
<keyword evidence="2" id="KW-1185">Reference proteome</keyword>
<proteinExistence type="predicted"/>
<comment type="caution">
    <text evidence="1">The sequence shown here is derived from an EMBL/GenBank/DDBJ whole genome shotgun (WGS) entry which is preliminary data.</text>
</comment>
<name>A0AA39QN60_9AGAR</name>
<organism evidence="1 2">
    <name type="scientific">Armillaria luteobubalina</name>
    <dbReference type="NCBI Taxonomy" id="153913"/>
    <lineage>
        <taxon>Eukaryota</taxon>
        <taxon>Fungi</taxon>
        <taxon>Dikarya</taxon>
        <taxon>Basidiomycota</taxon>
        <taxon>Agaricomycotina</taxon>
        <taxon>Agaricomycetes</taxon>
        <taxon>Agaricomycetidae</taxon>
        <taxon>Agaricales</taxon>
        <taxon>Marasmiineae</taxon>
        <taxon>Physalacriaceae</taxon>
        <taxon>Armillaria</taxon>
    </lineage>
</organism>
<dbReference type="Proteomes" id="UP001175228">
    <property type="component" value="Unassembled WGS sequence"/>
</dbReference>